<name>A0A9Q0R0I8_9MAGN</name>
<evidence type="ECO:0000256" key="3">
    <source>
        <dbReference type="SAM" id="MobiDB-lite"/>
    </source>
</evidence>
<feature type="compositionally biased region" description="Basic and acidic residues" evidence="3">
    <location>
        <begin position="75"/>
        <end position="86"/>
    </location>
</feature>
<evidence type="ECO:0000256" key="2">
    <source>
        <dbReference type="PROSITE-ProRule" id="PRU01002"/>
    </source>
</evidence>
<proteinExistence type="predicted"/>
<dbReference type="PROSITE" id="PS51667">
    <property type="entry name" value="WRC"/>
    <property type="match status" value="1"/>
</dbReference>
<evidence type="ECO:0000259" key="4">
    <source>
        <dbReference type="PROSITE" id="PS51667"/>
    </source>
</evidence>
<evidence type="ECO:0000313" key="6">
    <source>
        <dbReference type="Proteomes" id="UP001141806"/>
    </source>
</evidence>
<dbReference type="OrthoDB" id="686202at2759"/>
<feature type="compositionally biased region" description="Basic and acidic residues" evidence="3">
    <location>
        <begin position="253"/>
        <end position="264"/>
    </location>
</feature>
<keyword evidence="1" id="KW-0539">Nucleus</keyword>
<organism evidence="5 6">
    <name type="scientific">Protea cynaroides</name>
    <dbReference type="NCBI Taxonomy" id="273540"/>
    <lineage>
        <taxon>Eukaryota</taxon>
        <taxon>Viridiplantae</taxon>
        <taxon>Streptophyta</taxon>
        <taxon>Embryophyta</taxon>
        <taxon>Tracheophyta</taxon>
        <taxon>Spermatophyta</taxon>
        <taxon>Magnoliopsida</taxon>
        <taxon>Proteales</taxon>
        <taxon>Proteaceae</taxon>
        <taxon>Protea</taxon>
    </lineage>
</organism>
<evidence type="ECO:0000256" key="1">
    <source>
        <dbReference type="ARBA" id="ARBA00023242"/>
    </source>
</evidence>
<dbReference type="InterPro" id="IPR014977">
    <property type="entry name" value="WRC_dom"/>
</dbReference>
<feature type="compositionally biased region" description="Basic and acidic residues" evidence="3">
    <location>
        <begin position="37"/>
        <end position="52"/>
    </location>
</feature>
<dbReference type="Pfam" id="PF08879">
    <property type="entry name" value="WRC"/>
    <property type="match status" value="1"/>
</dbReference>
<comment type="caution">
    <text evidence="2">Lacks conserved residue(s) required for the propagation of feature annotation.</text>
</comment>
<feature type="domain" description="WRC" evidence="4">
    <location>
        <begin position="288"/>
        <end position="332"/>
    </location>
</feature>
<keyword evidence="6" id="KW-1185">Reference proteome</keyword>
<dbReference type="AlphaFoldDB" id="A0A9Q0R0I8"/>
<feature type="region of interest" description="Disordered" evidence="3">
    <location>
        <begin position="1"/>
        <end position="104"/>
    </location>
</feature>
<dbReference type="EMBL" id="JAMYWD010000002">
    <property type="protein sequence ID" value="KAJ4978539.1"/>
    <property type="molecule type" value="Genomic_DNA"/>
</dbReference>
<protein>
    <recommendedName>
        <fullName evidence="4">WRC domain-containing protein</fullName>
    </recommendedName>
</protein>
<accession>A0A9Q0R0I8</accession>
<dbReference type="PANTHER" id="PTHR34122:SF1">
    <property type="entry name" value="EXPRESSED PROTEIN"/>
    <property type="match status" value="1"/>
</dbReference>
<dbReference type="Proteomes" id="UP001141806">
    <property type="component" value="Unassembled WGS sequence"/>
</dbReference>
<evidence type="ECO:0000313" key="5">
    <source>
        <dbReference type="EMBL" id="KAJ4978539.1"/>
    </source>
</evidence>
<comment type="caution">
    <text evidence="5">The sequence shown here is derived from an EMBL/GenBank/DDBJ whole genome shotgun (WGS) entry which is preliminary data.</text>
</comment>
<reference evidence="5" key="1">
    <citation type="journal article" date="2023" name="Plant J.">
        <title>The genome of the king protea, Protea cynaroides.</title>
        <authorList>
            <person name="Chang J."/>
            <person name="Duong T.A."/>
            <person name="Schoeman C."/>
            <person name="Ma X."/>
            <person name="Roodt D."/>
            <person name="Barker N."/>
            <person name="Li Z."/>
            <person name="Van de Peer Y."/>
            <person name="Mizrachi E."/>
        </authorList>
    </citation>
    <scope>NUCLEOTIDE SEQUENCE</scope>
    <source>
        <tissue evidence="5">Young leaves</tissue>
    </source>
</reference>
<gene>
    <name evidence="5" type="ORF">NE237_009319</name>
</gene>
<dbReference type="PANTHER" id="PTHR34122">
    <property type="entry name" value="EXPRESSED PROTEIN-RELATED"/>
    <property type="match status" value="1"/>
</dbReference>
<feature type="region of interest" description="Disordered" evidence="3">
    <location>
        <begin position="347"/>
        <end position="367"/>
    </location>
</feature>
<feature type="region of interest" description="Disordered" evidence="3">
    <location>
        <begin position="253"/>
        <end position="284"/>
    </location>
</feature>
<sequence>MRIRKRSVPFAFSSLGPTIPPDPQLHKVLSSEEPLEPDSKAGREGVDEEQQKGAKTKSSKHQQPNGEDLSSVAVKVEERTHLDDHQPQTQTSSNPPAPLPFKLEDNRHRPILDLQLTIIKAKDGWICSDSVGKRGEEQKITKDESCCMCPNTPSHAEQSVVLGLQAEEEKTKGKRWPVLIKNSRNASSLGAEAAGGEIGASGLLSSSSNKAGRWYEGEKDFPLKKRRGSFDRKASEETMRTILKTKTNKRCIHPEDKDKAEAQGKKGLTNCGESSNNSVKKKGSRGVVMEGSRCSRVNGRGWRCCQPTLVGYSLCEHHLGKGRLRSMSTVRTPASSIIAELNKPSWSLSSSSSEEEEKPLMSTNKRKKIGMVKARSISSLLAQT</sequence>